<dbReference type="PROSITE" id="PS50089">
    <property type="entry name" value="ZF_RING_2"/>
    <property type="match status" value="1"/>
</dbReference>
<organism evidence="1 2">
    <name type="scientific">Pristionchus pacificus</name>
    <name type="common">Parasitic nematode worm</name>
    <dbReference type="NCBI Taxonomy" id="54126"/>
    <lineage>
        <taxon>Eukaryota</taxon>
        <taxon>Metazoa</taxon>
        <taxon>Ecdysozoa</taxon>
        <taxon>Nematoda</taxon>
        <taxon>Chromadorea</taxon>
        <taxon>Rhabditida</taxon>
        <taxon>Rhabditina</taxon>
        <taxon>Diplogasteromorpha</taxon>
        <taxon>Diplogasteroidea</taxon>
        <taxon>Neodiplogasteridae</taxon>
        <taxon>Pristionchus</taxon>
    </lineage>
</organism>
<accession>A0A2A6C999</accession>
<evidence type="ECO:0000313" key="1">
    <source>
        <dbReference type="EnsemblMetazoa" id="PPA26692.1"/>
    </source>
</evidence>
<gene>
    <name evidence="1" type="primary">WBGene00116246</name>
</gene>
<dbReference type="EnsemblMetazoa" id="PPA26692.1">
    <property type="protein sequence ID" value="PPA26692.1"/>
    <property type="gene ID" value="WBGene00116246"/>
</dbReference>
<reference evidence="1" key="2">
    <citation type="submission" date="2022-06" db="UniProtKB">
        <authorList>
            <consortium name="EnsemblMetazoa"/>
        </authorList>
    </citation>
    <scope>IDENTIFICATION</scope>
    <source>
        <strain evidence="1">PS312</strain>
    </source>
</reference>
<evidence type="ECO:0000313" key="2">
    <source>
        <dbReference type="Proteomes" id="UP000005239"/>
    </source>
</evidence>
<keyword evidence="2" id="KW-1185">Reference proteome</keyword>
<dbReference type="SUPFAM" id="SSF57850">
    <property type="entry name" value="RING/U-box"/>
    <property type="match status" value="1"/>
</dbReference>
<dbReference type="AlphaFoldDB" id="A0A2A6C999"/>
<reference evidence="2" key="1">
    <citation type="journal article" date="2008" name="Nat. Genet.">
        <title>The Pristionchus pacificus genome provides a unique perspective on nematode lifestyle and parasitism.</title>
        <authorList>
            <person name="Dieterich C."/>
            <person name="Clifton S.W."/>
            <person name="Schuster L.N."/>
            <person name="Chinwalla A."/>
            <person name="Delehaunty K."/>
            <person name="Dinkelacker I."/>
            <person name="Fulton L."/>
            <person name="Fulton R."/>
            <person name="Godfrey J."/>
            <person name="Minx P."/>
            <person name="Mitreva M."/>
            <person name="Roeseler W."/>
            <person name="Tian H."/>
            <person name="Witte H."/>
            <person name="Yang S.P."/>
            <person name="Wilson R.K."/>
            <person name="Sommer R.J."/>
        </authorList>
    </citation>
    <scope>NUCLEOTIDE SEQUENCE [LARGE SCALE GENOMIC DNA]</scope>
    <source>
        <strain evidence="2">PS312</strain>
    </source>
</reference>
<name>A0A2A6C999_PRIPA</name>
<dbReference type="Proteomes" id="UP000005239">
    <property type="component" value="Unassembled WGS sequence"/>
</dbReference>
<dbReference type="PANTHER" id="PTHR16450">
    <property type="entry name" value="RING FINGER PROTEIN 186"/>
    <property type="match status" value="1"/>
</dbReference>
<dbReference type="PANTHER" id="PTHR16450:SF1">
    <property type="entry name" value="PROTEIN CBG12045"/>
    <property type="match status" value="1"/>
</dbReference>
<dbReference type="InterPro" id="IPR001841">
    <property type="entry name" value="Znf_RING"/>
</dbReference>
<sequence length="169" mass="19188">MTASSCRVFVTDDITGEISERNIDEYIRELREKDELSALHGYRFYSVCRACGSKEPRRRAVCECLRVHCVDCAKSAHHPCTYTRIIEEEDGSRECGICCSVNPHCRALFKQCGHITCRACALQLNVASTEYLEAACPYCRVQSRVMLWREHRIIEDKPLNPSSPVLGPS</sequence>
<protein>
    <submittedName>
        <fullName evidence="1">RING-type domain-containing protein</fullName>
    </submittedName>
</protein>
<accession>A0A8R1UI10</accession>
<proteinExistence type="predicted"/>